<dbReference type="EMBL" id="JELY01002480">
    <property type="protein sequence ID" value="KYF52396.1"/>
    <property type="molecule type" value="Genomic_DNA"/>
</dbReference>
<comment type="caution">
    <text evidence="1">The sequence shown here is derived from an EMBL/GenBank/DDBJ whole genome shotgun (WGS) entry which is preliminary data.</text>
</comment>
<dbReference type="AlphaFoldDB" id="A0A150P9U6"/>
<dbReference type="Proteomes" id="UP000075420">
    <property type="component" value="Unassembled WGS sequence"/>
</dbReference>
<name>A0A150P9U6_SORCE</name>
<evidence type="ECO:0000313" key="2">
    <source>
        <dbReference type="Proteomes" id="UP000075420"/>
    </source>
</evidence>
<protein>
    <submittedName>
        <fullName evidence="1">Uncharacterized protein</fullName>
    </submittedName>
</protein>
<proteinExistence type="predicted"/>
<organism evidence="1 2">
    <name type="scientific">Sorangium cellulosum</name>
    <name type="common">Polyangium cellulosum</name>
    <dbReference type="NCBI Taxonomy" id="56"/>
    <lineage>
        <taxon>Bacteria</taxon>
        <taxon>Pseudomonadati</taxon>
        <taxon>Myxococcota</taxon>
        <taxon>Polyangia</taxon>
        <taxon>Polyangiales</taxon>
        <taxon>Polyangiaceae</taxon>
        <taxon>Sorangium</taxon>
    </lineage>
</organism>
<accession>A0A150P9U6</accession>
<sequence length="68" mass="7261">MPKPALLDRIAHDVELYAQRGAELPQNLGRALPGHGETMKTCAVRQSPTCAGGAPRRSLAARAGRALW</sequence>
<evidence type="ECO:0000313" key="1">
    <source>
        <dbReference type="EMBL" id="KYF52396.1"/>
    </source>
</evidence>
<reference evidence="1 2" key="1">
    <citation type="submission" date="2014-02" db="EMBL/GenBank/DDBJ databases">
        <title>The small core and large imbalanced accessory genome model reveals a collaborative survival strategy of Sorangium cellulosum strains in nature.</title>
        <authorList>
            <person name="Han K."/>
            <person name="Peng R."/>
            <person name="Blom J."/>
            <person name="Li Y.-Z."/>
        </authorList>
    </citation>
    <scope>NUCLEOTIDE SEQUENCE [LARGE SCALE GENOMIC DNA]</scope>
    <source>
        <strain evidence="1 2">So0157-25</strain>
    </source>
</reference>
<gene>
    <name evidence="1" type="ORF">BE08_20625</name>
</gene>